<gene>
    <name evidence="4" type="ORF">ACG0Z3_01105</name>
</gene>
<keyword evidence="2" id="KW-0378">Hydrolase</keyword>
<protein>
    <submittedName>
        <fullName evidence="4">Penicillin acylase family protein</fullName>
    </submittedName>
</protein>
<accession>A0ABW7FDI8</accession>
<dbReference type="CDD" id="cd03747">
    <property type="entry name" value="Ntn_PGA_like"/>
    <property type="match status" value="1"/>
</dbReference>
<reference evidence="4 5" key="1">
    <citation type="submission" date="2024-08" db="EMBL/GenBank/DDBJ databases">
        <authorList>
            <person name="Lu H."/>
        </authorList>
    </citation>
    <scope>NUCLEOTIDE SEQUENCE [LARGE SCALE GENOMIC DNA]</scope>
    <source>
        <strain evidence="4 5">LKC17W</strain>
    </source>
</reference>
<dbReference type="Gene3D" id="3.60.20.10">
    <property type="entry name" value="Glutamine Phosphoribosylpyrophosphate, subunit 1, domain 1"/>
    <property type="match status" value="1"/>
</dbReference>
<dbReference type="InterPro" id="IPR043147">
    <property type="entry name" value="Penicillin_amidase_A-knob"/>
</dbReference>
<dbReference type="InterPro" id="IPR023343">
    <property type="entry name" value="Penicillin_amidase_dom1"/>
</dbReference>
<dbReference type="Pfam" id="PF01804">
    <property type="entry name" value="Penicil_amidase"/>
    <property type="match status" value="1"/>
</dbReference>
<sequence length="794" mass="85810">MRWLWRGLLGLGVLAALLALGLWLVLRASLAQLEGEQRLGALQAPAELQRDARGYVTLTAESRPDVARALGFVHAQERFFQMDLMRRNAAGELAALVGAKAVPVDKGRRVHRFRARAEVALAALPLAEQQLLEAYAAGVNAGLAALGARPPEYLLLRQLPQPWLPADSLLVAYGMYLDLQSAQGRDDLAMGALHASVPADWYAFLTQHSADWQAALDDSRVSAVPLPAGPLPDALRVVTTACRDCSPRDSRDIGSNNFAVDAARSRDGRALLADDMHLGLRSPGTWFKARMRWKNGTQSHDVAGATLPGTPLLIVGSNGRIAWGFTNTTSDWADVVTLRLNAAGTHYLSGGVEKPLRRVAERIDVAGADAVNHEVLESEWGPLIAGARAADGGPVAPAGVAYALRWVAHDPQGMNLRLLGLETATGVDDALQRAAGVGVPHQNLLVADASGRIAWTVIGAIPRRTGREDMDRPQDWSDGQPRWQGYLDTASQPRLADPADGRLWTANARMIGGDTLKLLGNGGYDLGARGQQIRDRLRAQAQFDEAGLHDIQLDHRALFLQRWRQLLLTRVLTPEFVAAHGLADYRAEVERSADAARPDAVGYLLVRAFREQTLQQVFAPLAGRLEGQGLKLRDLKLVPETPGWALIQAARPDTVPGAFKGWPELLQQAVLISRAALLKKYGSLAAATWGADNPTNARHPLSQAVPALSGWLDQASQGMAGDAHMPRLHNRGHGQSERMVVSPGHEEQGLLVIPGGQSGHPLSPFYRGDHATWLAGEALPFLPGEARYRLVLRP</sequence>
<evidence type="ECO:0000256" key="1">
    <source>
        <dbReference type="ARBA" id="ARBA00006586"/>
    </source>
</evidence>
<evidence type="ECO:0000256" key="3">
    <source>
        <dbReference type="ARBA" id="ARBA00023145"/>
    </source>
</evidence>
<dbReference type="InterPro" id="IPR014395">
    <property type="entry name" value="Pen/GL7ACA/AHL_acylase"/>
</dbReference>
<dbReference type="RefSeq" id="WP_394394599.1">
    <property type="nucleotide sequence ID" value="NZ_JBIGHW010000001.1"/>
</dbReference>
<dbReference type="InterPro" id="IPR043146">
    <property type="entry name" value="Penicillin_amidase_N_B-knob"/>
</dbReference>
<evidence type="ECO:0000256" key="2">
    <source>
        <dbReference type="ARBA" id="ARBA00022801"/>
    </source>
</evidence>
<evidence type="ECO:0000313" key="4">
    <source>
        <dbReference type="EMBL" id="MFG6439271.1"/>
    </source>
</evidence>
<dbReference type="SUPFAM" id="SSF56235">
    <property type="entry name" value="N-terminal nucleophile aminohydrolases (Ntn hydrolases)"/>
    <property type="match status" value="1"/>
</dbReference>
<dbReference type="PIRSF" id="PIRSF001227">
    <property type="entry name" value="Pen_acylase"/>
    <property type="match status" value="1"/>
</dbReference>
<dbReference type="Gene3D" id="1.10.439.10">
    <property type="entry name" value="Penicillin Amidohydrolase, domain 1"/>
    <property type="match status" value="1"/>
</dbReference>
<dbReference type="Proteomes" id="UP001606301">
    <property type="component" value="Unassembled WGS sequence"/>
</dbReference>
<dbReference type="InterPro" id="IPR029055">
    <property type="entry name" value="Ntn_hydrolases_N"/>
</dbReference>
<dbReference type="Gene3D" id="1.10.1400.10">
    <property type="match status" value="1"/>
</dbReference>
<evidence type="ECO:0000313" key="5">
    <source>
        <dbReference type="Proteomes" id="UP001606301"/>
    </source>
</evidence>
<dbReference type="EMBL" id="JBIGHW010000001">
    <property type="protein sequence ID" value="MFG6439271.1"/>
    <property type="molecule type" value="Genomic_DNA"/>
</dbReference>
<organism evidence="4 5">
    <name type="scientific">Pelomonas margarita</name>
    <dbReference type="NCBI Taxonomy" id="3299031"/>
    <lineage>
        <taxon>Bacteria</taxon>
        <taxon>Pseudomonadati</taxon>
        <taxon>Pseudomonadota</taxon>
        <taxon>Betaproteobacteria</taxon>
        <taxon>Burkholderiales</taxon>
        <taxon>Sphaerotilaceae</taxon>
        <taxon>Roseateles</taxon>
    </lineage>
</organism>
<comment type="similarity">
    <text evidence="1">Belongs to the peptidase S45 family.</text>
</comment>
<proteinExistence type="inferred from homology"/>
<keyword evidence="5" id="KW-1185">Reference proteome</keyword>
<dbReference type="PANTHER" id="PTHR34218:SF4">
    <property type="entry name" value="ACYL-HOMOSERINE LACTONE ACYLASE QUIP"/>
    <property type="match status" value="1"/>
</dbReference>
<dbReference type="InterPro" id="IPR002692">
    <property type="entry name" value="S45"/>
</dbReference>
<dbReference type="Gene3D" id="2.30.120.10">
    <property type="match status" value="1"/>
</dbReference>
<keyword evidence="3" id="KW-0865">Zymogen</keyword>
<dbReference type="PANTHER" id="PTHR34218">
    <property type="entry name" value="PEPTIDASE S45 PENICILLIN AMIDASE"/>
    <property type="match status" value="1"/>
</dbReference>
<name>A0ABW7FDI8_9BURK</name>
<comment type="caution">
    <text evidence="4">The sequence shown here is derived from an EMBL/GenBank/DDBJ whole genome shotgun (WGS) entry which is preliminary data.</text>
</comment>